<dbReference type="EMBL" id="PFEU01000018">
    <property type="protein sequence ID" value="PJE76599.1"/>
    <property type="molecule type" value="Genomic_DNA"/>
</dbReference>
<comment type="catalytic activity">
    <reaction evidence="12 13">
        <text>a 2'-deoxyribonucleoside 5'-diphosphate + [thioredoxin]-disulfide + H2O = a ribonucleoside 5'-diphosphate + [thioredoxin]-dithiol</text>
        <dbReference type="Rhea" id="RHEA:23252"/>
        <dbReference type="Rhea" id="RHEA-COMP:10698"/>
        <dbReference type="Rhea" id="RHEA-COMP:10700"/>
        <dbReference type="ChEBI" id="CHEBI:15377"/>
        <dbReference type="ChEBI" id="CHEBI:29950"/>
        <dbReference type="ChEBI" id="CHEBI:50058"/>
        <dbReference type="ChEBI" id="CHEBI:57930"/>
        <dbReference type="ChEBI" id="CHEBI:73316"/>
        <dbReference type="EC" id="1.17.4.1"/>
    </reaction>
</comment>
<name>A0A2M8LGM4_9BACT</name>
<dbReference type="SUPFAM" id="SSF51998">
    <property type="entry name" value="PFL-like glycyl radical enzymes"/>
    <property type="match status" value="1"/>
</dbReference>
<evidence type="ECO:0000256" key="2">
    <source>
        <dbReference type="ARBA" id="ARBA00007405"/>
    </source>
</evidence>
<comment type="similarity">
    <text evidence="2 13">Belongs to the ribonucleoside diphosphate reductase class-2 family.</text>
</comment>
<sequence>MHVAKRYAGFRVAVQQATSGEVYGRGIRVGRYFTKAGEHPYDHIEWEKRDASITDSKGNIVFEQKGVEIPKSWSQTATNIVVSKYFFGTIGKEDREHSVKQLVGRVAKTISNWGRKDGYFETQEDAQTFDDELHYILVNQMAAFNSPVWFNVGTTRPQQCSACFINSVQDDMRSILNLCVTEGMLFKGGSGAGSNLSRLRSRHEYLGGSNGKASGPVSFMKGLDAFAGVIKSGGKTRRAAKMVILDIDHPDVDDFITCKVKEEKKAWALIDAGYDSSLDGAAYASIYFQNANNSVRVTDAFMEAVEKGGDWTTHAVTTGEPVQTWKARELMDMMADAAWQCGDPGVQYDTTINKWHTCKNTDRIYASNPCSEYMFLNDSACNLASLNLMRFRKEVNGEMVFDVEAFKKANEIIITAMEIIIGNSAYPTPAIEQNSLDYRPLGIGYANLGALLMSRGLAYDSDEGRNLASAITSLQSGHAYYQSSKIAEKIGAFAGYSANEEPALEVMRMHRDASYTIDGQGVPADLLTESRKCWDNVVEHASVHGLRNAQISVLAPTGTISFLMDCDTTGVEPDIALVKYKWLVGGGMIKIVNNTVPEALTRLGYSEQERNEMLAYIEEKDTIEGAPYLKPEHVSVFDCAFKAAQGTRTIHYMGHLRMMAAVQPFISGAISKTVNMPHDATREEIADVYMEGWRLGLKAIAIYRDGSKRQQALTTSKESDAKKQNQEKPADVPASIPTVKVHADSRLRRRRLSDERRAITHKFSVGNTEGYITVGLYDDGTPGELFITMSKEGSVISGLMDSFATSISIGLQYGVPLEVLVNKFVHMRFEPSGYTNNPQIRIAKSITDYIFRWLAIKFLPRESQLAVGVNASIETEEDTEEVAVEDVAELVHEVVTEKQPNLFQAKEEDIQKLELRSVHTQTFDNQSDAPACETCGSMMVRNAACYKCLNCGATSGCS</sequence>
<evidence type="ECO:0000256" key="11">
    <source>
        <dbReference type="ARBA" id="ARBA00025437"/>
    </source>
</evidence>
<comment type="function">
    <text evidence="11 13">Catalyzes the reduction of ribonucleotides to deoxyribonucleotides. May function to provide a pool of deoxyribonucleotide precursors for DNA repair during oxygen limitation and/or for immediate growth after restoration of oxygen.</text>
</comment>
<evidence type="ECO:0000256" key="5">
    <source>
        <dbReference type="ARBA" id="ARBA00022628"/>
    </source>
</evidence>
<dbReference type="EC" id="1.17.4.1" evidence="3 13"/>
<feature type="domain" description="TSCPD" evidence="17">
    <location>
        <begin position="755"/>
        <end position="855"/>
    </location>
</feature>
<dbReference type="InterPro" id="IPR013678">
    <property type="entry name" value="RNR_2_N"/>
</dbReference>
<dbReference type="AlphaFoldDB" id="A0A2M8LGM4"/>
<dbReference type="CDD" id="cd02888">
    <property type="entry name" value="RNR_II_dimer"/>
    <property type="match status" value="1"/>
</dbReference>
<dbReference type="Gene3D" id="3.20.70.20">
    <property type="match status" value="1"/>
</dbReference>
<protein>
    <recommendedName>
        <fullName evidence="4 13">Vitamin B12-dependent ribonucleotide reductase</fullName>
        <ecNumber evidence="3 13">1.17.4.1</ecNumber>
    </recommendedName>
</protein>
<dbReference type="GO" id="GO:0000166">
    <property type="term" value="F:nucleotide binding"/>
    <property type="evidence" value="ECO:0007669"/>
    <property type="project" value="UniProtKB-KW"/>
</dbReference>
<keyword evidence="9" id="KW-1015">Disulfide bond</keyword>
<feature type="region of interest" description="Disordered" evidence="14">
    <location>
        <begin position="711"/>
        <end position="737"/>
    </location>
</feature>
<keyword evidence="8 13" id="KW-0560">Oxidoreductase</keyword>
<evidence type="ECO:0000256" key="9">
    <source>
        <dbReference type="ARBA" id="ARBA00023157"/>
    </source>
</evidence>
<dbReference type="Pfam" id="PF12637">
    <property type="entry name" value="TSCPD"/>
    <property type="match status" value="1"/>
</dbReference>
<proteinExistence type="inferred from homology"/>
<evidence type="ECO:0000256" key="12">
    <source>
        <dbReference type="ARBA" id="ARBA00047754"/>
    </source>
</evidence>
<evidence type="ECO:0000256" key="4">
    <source>
        <dbReference type="ARBA" id="ARBA00014409"/>
    </source>
</evidence>
<dbReference type="GO" id="GO:0031419">
    <property type="term" value="F:cobalamin binding"/>
    <property type="evidence" value="ECO:0007669"/>
    <property type="project" value="UniProtKB-KW"/>
</dbReference>
<dbReference type="NCBIfam" id="NF005122">
    <property type="entry name" value="PRK06556.1"/>
    <property type="match status" value="1"/>
</dbReference>
<gene>
    <name evidence="18" type="ORF">COV05_04390</name>
</gene>
<keyword evidence="10 13" id="KW-0170">Cobalt</keyword>
<dbReference type="NCBIfam" id="TIGR02504">
    <property type="entry name" value="NrdJ_Z"/>
    <property type="match status" value="1"/>
</dbReference>
<evidence type="ECO:0000256" key="6">
    <source>
        <dbReference type="ARBA" id="ARBA00022634"/>
    </source>
</evidence>
<dbReference type="Proteomes" id="UP000231436">
    <property type="component" value="Unassembled WGS sequence"/>
</dbReference>
<dbReference type="Pfam" id="PF08471">
    <property type="entry name" value="Ribonuc_red_2_N"/>
    <property type="match status" value="1"/>
</dbReference>
<evidence type="ECO:0000259" key="16">
    <source>
        <dbReference type="Pfam" id="PF08471"/>
    </source>
</evidence>
<evidence type="ECO:0000259" key="15">
    <source>
        <dbReference type="Pfam" id="PF02867"/>
    </source>
</evidence>
<dbReference type="PANTHER" id="PTHR43371">
    <property type="entry name" value="VITAMIN B12-DEPENDENT RIBONUCLEOTIDE REDUCTASE"/>
    <property type="match status" value="1"/>
</dbReference>
<dbReference type="InterPro" id="IPR013344">
    <property type="entry name" value="RNR_NrdJ/NrdZ"/>
</dbReference>
<evidence type="ECO:0000256" key="13">
    <source>
        <dbReference type="RuleBase" id="RU364064"/>
    </source>
</evidence>
<evidence type="ECO:0000256" key="10">
    <source>
        <dbReference type="ARBA" id="ARBA00023285"/>
    </source>
</evidence>
<dbReference type="InterPro" id="IPR024434">
    <property type="entry name" value="TSCPD_dom"/>
</dbReference>
<evidence type="ECO:0000313" key="18">
    <source>
        <dbReference type="EMBL" id="PJE76599.1"/>
    </source>
</evidence>
<dbReference type="PANTHER" id="PTHR43371:SF1">
    <property type="entry name" value="RIBONUCLEOSIDE-DIPHOSPHATE REDUCTASE"/>
    <property type="match status" value="1"/>
</dbReference>
<accession>A0A2M8LGM4</accession>
<evidence type="ECO:0000259" key="17">
    <source>
        <dbReference type="Pfam" id="PF12637"/>
    </source>
</evidence>
<keyword evidence="5 13" id="KW-0846">Cobalamin</keyword>
<organism evidence="18 19">
    <name type="scientific">Candidatus Uhrbacteria bacterium CG10_big_fil_rev_8_21_14_0_10_48_16</name>
    <dbReference type="NCBI Taxonomy" id="1975038"/>
    <lineage>
        <taxon>Bacteria</taxon>
        <taxon>Candidatus Uhriibacteriota</taxon>
    </lineage>
</organism>
<dbReference type="InterPro" id="IPR050862">
    <property type="entry name" value="RdRp_reductase_class-2"/>
</dbReference>
<evidence type="ECO:0000256" key="7">
    <source>
        <dbReference type="ARBA" id="ARBA00022741"/>
    </source>
</evidence>
<evidence type="ECO:0000256" key="8">
    <source>
        <dbReference type="ARBA" id="ARBA00023002"/>
    </source>
</evidence>
<evidence type="ECO:0000256" key="3">
    <source>
        <dbReference type="ARBA" id="ARBA00012274"/>
    </source>
</evidence>
<evidence type="ECO:0000313" key="19">
    <source>
        <dbReference type="Proteomes" id="UP000231436"/>
    </source>
</evidence>
<dbReference type="GO" id="GO:0050897">
    <property type="term" value="F:cobalt ion binding"/>
    <property type="evidence" value="ECO:0007669"/>
    <property type="project" value="InterPro"/>
</dbReference>
<dbReference type="Pfam" id="PF02867">
    <property type="entry name" value="Ribonuc_red_lgC"/>
    <property type="match status" value="1"/>
</dbReference>
<keyword evidence="7 13" id="KW-0547">Nucleotide-binding</keyword>
<dbReference type="PRINTS" id="PR01183">
    <property type="entry name" value="RIBORDTASEM1"/>
</dbReference>
<comment type="cofactor">
    <cofactor evidence="1 13">
        <name>adenosylcob(III)alamin</name>
        <dbReference type="ChEBI" id="CHEBI:18408"/>
    </cofactor>
</comment>
<feature type="domain" description="Ribonucleotide reductase class II vitamin B12-dependent N-terminal" evidence="16">
    <location>
        <begin position="48"/>
        <end position="140"/>
    </location>
</feature>
<feature type="domain" description="Ribonucleotide reductase large subunit C-terminal" evidence="15">
    <location>
        <begin position="161"/>
        <end position="703"/>
    </location>
</feature>
<evidence type="ECO:0000256" key="14">
    <source>
        <dbReference type="SAM" id="MobiDB-lite"/>
    </source>
</evidence>
<dbReference type="InterPro" id="IPR000788">
    <property type="entry name" value="RNR_lg_C"/>
</dbReference>
<dbReference type="GO" id="GO:0071897">
    <property type="term" value="P:DNA biosynthetic process"/>
    <property type="evidence" value="ECO:0007669"/>
    <property type="project" value="UniProtKB-KW"/>
</dbReference>
<keyword evidence="6 13" id="KW-0237">DNA synthesis</keyword>
<evidence type="ECO:0000256" key="1">
    <source>
        <dbReference type="ARBA" id="ARBA00001922"/>
    </source>
</evidence>
<dbReference type="GO" id="GO:0004748">
    <property type="term" value="F:ribonucleoside-diphosphate reductase activity, thioredoxin disulfide as acceptor"/>
    <property type="evidence" value="ECO:0007669"/>
    <property type="project" value="UniProtKB-EC"/>
</dbReference>
<feature type="compositionally biased region" description="Basic and acidic residues" evidence="14">
    <location>
        <begin position="717"/>
        <end position="730"/>
    </location>
</feature>
<reference evidence="19" key="1">
    <citation type="submission" date="2017-09" db="EMBL/GenBank/DDBJ databases">
        <title>Depth-based differentiation of microbial function through sediment-hosted aquifers and enrichment of novel symbionts in the deep terrestrial subsurface.</title>
        <authorList>
            <person name="Probst A.J."/>
            <person name="Ladd B."/>
            <person name="Jarett J.K."/>
            <person name="Geller-Mcgrath D.E."/>
            <person name="Sieber C.M.K."/>
            <person name="Emerson J.B."/>
            <person name="Anantharaman K."/>
            <person name="Thomas B.C."/>
            <person name="Malmstrom R."/>
            <person name="Stieglmeier M."/>
            <person name="Klingl A."/>
            <person name="Woyke T."/>
            <person name="Ryan C.M."/>
            <person name="Banfield J.F."/>
        </authorList>
    </citation>
    <scope>NUCLEOTIDE SEQUENCE [LARGE SCALE GENOMIC DNA]</scope>
</reference>
<comment type="caution">
    <text evidence="18">The sequence shown here is derived from an EMBL/GenBank/DDBJ whole genome shotgun (WGS) entry which is preliminary data.</text>
</comment>